<feature type="compositionally biased region" description="Basic and acidic residues" evidence="1">
    <location>
        <begin position="349"/>
        <end position="358"/>
    </location>
</feature>
<evidence type="ECO:0000259" key="2">
    <source>
        <dbReference type="SMART" id="SM00507"/>
    </source>
</evidence>
<dbReference type="AlphaFoldDB" id="A0A542EEQ6"/>
<feature type="region of interest" description="Disordered" evidence="1">
    <location>
        <begin position="530"/>
        <end position="554"/>
    </location>
</feature>
<dbReference type="RefSeq" id="WP_141927805.1">
    <property type="nucleotide sequence ID" value="NZ_BAABCI010000002.1"/>
</dbReference>
<comment type="caution">
    <text evidence="3">The sequence shown here is derived from an EMBL/GenBank/DDBJ whole genome shotgun (WGS) entry which is preliminary data.</text>
</comment>
<accession>A0A542EEQ6</accession>
<dbReference type="SMART" id="SM00507">
    <property type="entry name" value="HNHc"/>
    <property type="match status" value="1"/>
</dbReference>
<dbReference type="CDD" id="cd00085">
    <property type="entry name" value="HNHc"/>
    <property type="match status" value="1"/>
</dbReference>
<feature type="compositionally biased region" description="Polar residues" evidence="1">
    <location>
        <begin position="287"/>
        <end position="297"/>
    </location>
</feature>
<reference evidence="3 4" key="1">
    <citation type="submission" date="2019-06" db="EMBL/GenBank/DDBJ databases">
        <title>Sequencing the genomes of 1000 actinobacteria strains.</title>
        <authorList>
            <person name="Klenk H.-P."/>
        </authorList>
    </citation>
    <scope>NUCLEOTIDE SEQUENCE [LARGE SCALE GENOMIC DNA]</scope>
    <source>
        <strain evidence="3 4">DSM 19828</strain>
    </source>
</reference>
<evidence type="ECO:0000256" key="1">
    <source>
        <dbReference type="SAM" id="MobiDB-lite"/>
    </source>
</evidence>
<dbReference type="Proteomes" id="UP000320806">
    <property type="component" value="Unassembled WGS sequence"/>
</dbReference>
<sequence length="554" mass="60008">MGISYEFYEPVSPVEFVLLQALSDPKQRLLNQLLNALGSPAEMLTFANRISREAFHRLESDAVHNTGNIVTARPVDVDDMRLLEEAIKGSTQLASTSQAVQAIAMARYAAIDEELVDSDTGVTAKVEHALGHQASFADTDLAAACQMAPRTASSKMSNSIDACTMTPGLLAAAVEGSIPYWKVSLVAAELVNASPETSHRVEQHLLDTKGFVTWGYLKVKTAARALVTQWEEEAAKKTRQKEAKEATGVWVRPSDIPGMAELCAIGPADQIARIYGAVDQLADQRSKNPTASEGSETGESKPTFGQLRLGTLHDLVTAGADVTYQVVIQVPVVREEREEQAATAATKRATGDPEHEPEASPDDGSPPPGQSASSPRGPDDFEFASETGETARAYKAGWARIAGIGLIRPEVLDALIEQFGCRLTRALVDADIGVTCETSTTAYEPTPRMREFVQRRDQTCRFPMCTRTAIRCDIDHVIEWPQGPTVGHNLAALCRHHHDAKTKKHWDYEMSDDGVCTWTSLTGRTYVTYPDSVNDDSSPGPSGLDRAGAATWAT</sequence>
<gene>
    <name evidence="3" type="ORF">FB459_1258</name>
</gene>
<organism evidence="3 4">
    <name type="scientific">Yimella lutea</name>
    <dbReference type="NCBI Taxonomy" id="587872"/>
    <lineage>
        <taxon>Bacteria</taxon>
        <taxon>Bacillati</taxon>
        <taxon>Actinomycetota</taxon>
        <taxon>Actinomycetes</taxon>
        <taxon>Micrococcales</taxon>
        <taxon>Dermacoccaceae</taxon>
        <taxon>Yimella</taxon>
    </lineage>
</organism>
<protein>
    <recommendedName>
        <fullName evidence="2">HNH nuclease domain-containing protein</fullName>
    </recommendedName>
</protein>
<feature type="region of interest" description="Disordered" evidence="1">
    <location>
        <begin position="283"/>
        <end position="304"/>
    </location>
</feature>
<proteinExistence type="predicted"/>
<dbReference type="InterPro" id="IPR003615">
    <property type="entry name" value="HNH_nuc"/>
</dbReference>
<keyword evidence="4" id="KW-1185">Reference proteome</keyword>
<feature type="domain" description="HNH nuclease" evidence="2">
    <location>
        <begin position="448"/>
        <end position="499"/>
    </location>
</feature>
<evidence type="ECO:0000313" key="4">
    <source>
        <dbReference type="Proteomes" id="UP000320806"/>
    </source>
</evidence>
<dbReference type="OrthoDB" id="5241234at2"/>
<evidence type="ECO:0000313" key="3">
    <source>
        <dbReference type="EMBL" id="TQJ13823.1"/>
    </source>
</evidence>
<dbReference type="EMBL" id="VFMO01000001">
    <property type="protein sequence ID" value="TQJ13823.1"/>
    <property type="molecule type" value="Genomic_DNA"/>
</dbReference>
<feature type="region of interest" description="Disordered" evidence="1">
    <location>
        <begin position="336"/>
        <end position="383"/>
    </location>
</feature>
<name>A0A542EEQ6_9MICO</name>